<dbReference type="Pfam" id="PF13386">
    <property type="entry name" value="DsbD_2"/>
    <property type="match status" value="1"/>
</dbReference>
<keyword evidence="4" id="KW-1185">Reference proteome</keyword>
<dbReference type="OrthoDB" id="594443at2"/>
<feature type="transmembrane region" description="Helical" evidence="1">
    <location>
        <begin position="195"/>
        <end position="212"/>
    </location>
</feature>
<keyword evidence="1" id="KW-0812">Transmembrane</keyword>
<evidence type="ECO:0000256" key="1">
    <source>
        <dbReference type="SAM" id="Phobius"/>
    </source>
</evidence>
<organism evidence="3 4">
    <name type="scientific">Mucilaginibacter yixingensis</name>
    <dbReference type="NCBI Taxonomy" id="1295612"/>
    <lineage>
        <taxon>Bacteria</taxon>
        <taxon>Pseudomonadati</taxon>
        <taxon>Bacteroidota</taxon>
        <taxon>Sphingobacteriia</taxon>
        <taxon>Sphingobacteriales</taxon>
        <taxon>Sphingobacteriaceae</taxon>
        <taxon>Mucilaginibacter</taxon>
    </lineage>
</organism>
<dbReference type="RefSeq" id="WP_107828397.1">
    <property type="nucleotide sequence ID" value="NZ_CP160205.1"/>
</dbReference>
<feature type="transmembrane region" description="Helical" evidence="1">
    <location>
        <begin position="162"/>
        <end position="183"/>
    </location>
</feature>
<proteinExistence type="predicted"/>
<sequence>MGPLSDNAVAFYIGLFGSIHCIGMCGPLAFAIPAGQGSKWLLVWDKLIYQFGRVCSYVLLGLIIGLMGKQLWLLGLQRGLSLLSGMLIILAAMARWLKLSIFHPAKPNRVLGSVNKLIVYALQHRWGHFAVGALNGLLPCGFVYIALLGAANTHGVVAAGKYMVSFGVGTVPLMLLATVGAGFISQPLRRKLNRVIPYFMVCLGFWFILRGLNLNISYLSPRIEAGAAACH</sequence>
<dbReference type="PANTHER" id="PTHR42208:SF1">
    <property type="entry name" value="HEAVY METAL TRANSPORTER"/>
    <property type="match status" value="1"/>
</dbReference>
<dbReference type="EMBL" id="QAOQ01000003">
    <property type="protein sequence ID" value="PTQ98219.1"/>
    <property type="molecule type" value="Genomic_DNA"/>
</dbReference>
<evidence type="ECO:0000313" key="3">
    <source>
        <dbReference type="EMBL" id="PTQ98219.1"/>
    </source>
</evidence>
<comment type="caution">
    <text evidence="3">The sequence shown here is derived from an EMBL/GenBank/DDBJ whole genome shotgun (WGS) entry which is preliminary data.</text>
</comment>
<feature type="domain" description="Urease accessory protein UreH-like transmembrane" evidence="2">
    <location>
        <begin position="10"/>
        <end position="206"/>
    </location>
</feature>
<dbReference type="InterPro" id="IPR039447">
    <property type="entry name" value="UreH-like_TM_dom"/>
</dbReference>
<feature type="transmembrane region" description="Helical" evidence="1">
    <location>
        <begin position="126"/>
        <end position="150"/>
    </location>
</feature>
<reference evidence="3 4" key="1">
    <citation type="submission" date="2018-04" db="EMBL/GenBank/DDBJ databases">
        <title>Genomic Encyclopedia of Archaeal and Bacterial Type Strains, Phase II (KMG-II): from individual species to whole genera.</title>
        <authorList>
            <person name="Goeker M."/>
        </authorList>
    </citation>
    <scope>NUCLEOTIDE SEQUENCE [LARGE SCALE GENOMIC DNA]</scope>
    <source>
        <strain evidence="3 4">DSM 26809</strain>
    </source>
</reference>
<dbReference type="Proteomes" id="UP000244168">
    <property type="component" value="Unassembled WGS sequence"/>
</dbReference>
<evidence type="ECO:0000259" key="2">
    <source>
        <dbReference type="Pfam" id="PF13386"/>
    </source>
</evidence>
<gene>
    <name evidence="3" type="ORF">C8P68_103380</name>
</gene>
<evidence type="ECO:0000313" key="4">
    <source>
        <dbReference type="Proteomes" id="UP000244168"/>
    </source>
</evidence>
<dbReference type="PANTHER" id="PTHR42208">
    <property type="entry name" value="HEAVY METAL TRANSPORTER-RELATED"/>
    <property type="match status" value="1"/>
</dbReference>
<feature type="transmembrane region" description="Helical" evidence="1">
    <location>
        <begin position="47"/>
        <end position="67"/>
    </location>
</feature>
<name>A0A2T5JBR6_9SPHI</name>
<feature type="transmembrane region" description="Helical" evidence="1">
    <location>
        <begin position="79"/>
        <end position="97"/>
    </location>
</feature>
<keyword evidence="1" id="KW-0472">Membrane</keyword>
<accession>A0A2T5JBR6</accession>
<keyword evidence="1" id="KW-1133">Transmembrane helix</keyword>
<dbReference type="AlphaFoldDB" id="A0A2T5JBR6"/>
<protein>
    <recommendedName>
        <fullName evidence="2">Urease accessory protein UreH-like transmembrane domain-containing protein</fullName>
    </recommendedName>
</protein>
<feature type="transmembrane region" description="Helical" evidence="1">
    <location>
        <begin position="12"/>
        <end position="35"/>
    </location>
</feature>